<name>A0A498I1T5_MALDO</name>
<feature type="region of interest" description="Disordered" evidence="1">
    <location>
        <begin position="1"/>
        <end position="29"/>
    </location>
</feature>
<keyword evidence="3" id="KW-1185">Reference proteome</keyword>
<dbReference type="AlphaFoldDB" id="A0A498I1T5"/>
<proteinExistence type="predicted"/>
<gene>
    <name evidence="2" type="ORF">DVH24_042722</name>
</gene>
<accession>A0A498I1T5</accession>
<reference evidence="2 3" key="1">
    <citation type="submission" date="2018-10" db="EMBL/GenBank/DDBJ databases">
        <title>A high-quality apple genome assembly.</title>
        <authorList>
            <person name="Hu J."/>
        </authorList>
    </citation>
    <scope>NUCLEOTIDE SEQUENCE [LARGE SCALE GENOMIC DNA]</scope>
    <source>
        <strain evidence="3">cv. HFTH1</strain>
        <tissue evidence="2">Young leaf</tissue>
    </source>
</reference>
<feature type="region of interest" description="Disordered" evidence="1">
    <location>
        <begin position="53"/>
        <end position="78"/>
    </location>
</feature>
<feature type="compositionally biased region" description="Low complexity" evidence="1">
    <location>
        <begin position="67"/>
        <end position="78"/>
    </location>
</feature>
<organism evidence="2 3">
    <name type="scientific">Malus domestica</name>
    <name type="common">Apple</name>
    <name type="synonym">Pyrus malus</name>
    <dbReference type="NCBI Taxonomy" id="3750"/>
    <lineage>
        <taxon>Eukaryota</taxon>
        <taxon>Viridiplantae</taxon>
        <taxon>Streptophyta</taxon>
        <taxon>Embryophyta</taxon>
        <taxon>Tracheophyta</taxon>
        <taxon>Spermatophyta</taxon>
        <taxon>Magnoliopsida</taxon>
        <taxon>eudicotyledons</taxon>
        <taxon>Gunneridae</taxon>
        <taxon>Pentapetalae</taxon>
        <taxon>rosids</taxon>
        <taxon>fabids</taxon>
        <taxon>Rosales</taxon>
        <taxon>Rosaceae</taxon>
        <taxon>Amygdaloideae</taxon>
        <taxon>Maleae</taxon>
        <taxon>Malus</taxon>
    </lineage>
</organism>
<dbReference type="PANTHER" id="PTHR37237:SF1">
    <property type="entry name" value="OS02G0567000 PROTEIN"/>
    <property type="match status" value="1"/>
</dbReference>
<protein>
    <submittedName>
        <fullName evidence="2">Uncharacterized protein</fullName>
    </submittedName>
</protein>
<evidence type="ECO:0000256" key="1">
    <source>
        <dbReference type="SAM" id="MobiDB-lite"/>
    </source>
</evidence>
<dbReference type="EMBL" id="RDQH01000341">
    <property type="protein sequence ID" value="RXH75935.1"/>
    <property type="molecule type" value="Genomic_DNA"/>
</dbReference>
<comment type="caution">
    <text evidence="2">The sequence shown here is derived from an EMBL/GenBank/DDBJ whole genome shotgun (WGS) entry which is preliminary data.</text>
</comment>
<feature type="compositionally biased region" description="Gly residues" evidence="1">
    <location>
        <begin position="1"/>
        <end position="11"/>
    </location>
</feature>
<sequence length="176" mass="18802">MGRVEFGGGRGVGKKPKSRPNWYKGVSDSYRGTRREMMRGAGGPLLCIGDLLSDVGESDASPPPQQPETSSSSFVSSSDQSLDLTKLFQENYEQLNEALDGTDHSWAALTLKLCSALETANKLVQSTNSNVMSMSEKVGELEGVIKRADSAISAARVVHGSLNKKEGPLIGNQNAK</sequence>
<evidence type="ECO:0000313" key="3">
    <source>
        <dbReference type="Proteomes" id="UP000290289"/>
    </source>
</evidence>
<dbReference type="PANTHER" id="PTHR37237">
    <property type="entry name" value="OS02G0567000 PROTEIN"/>
    <property type="match status" value="1"/>
</dbReference>
<evidence type="ECO:0000313" key="2">
    <source>
        <dbReference type="EMBL" id="RXH75935.1"/>
    </source>
</evidence>
<dbReference type="Proteomes" id="UP000290289">
    <property type="component" value="Chromosome 15"/>
</dbReference>